<organism evidence="1 2">
    <name type="scientific">Methylovulum psychrotolerans</name>
    <dbReference type="NCBI Taxonomy" id="1704499"/>
    <lineage>
        <taxon>Bacteria</taxon>
        <taxon>Pseudomonadati</taxon>
        <taxon>Pseudomonadota</taxon>
        <taxon>Gammaproteobacteria</taxon>
        <taxon>Methylococcales</taxon>
        <taxon>Methylococcaceae</taxon>
        <taxon>Methylovulum</taxon>
    </lineage>
</organism>
<dbReference type="RefSeq" id="WP_103975754.1">
    <property type="nucleotide sequence ID" value="NZ_PGFZ01000020.1"/>
</dbReference>
<evidence type="ECO:0000313" key="2">
    <source>
        <dbReference type="Proteomes" id="UP000237423"/>
    </source>
</evidence>
<dbReference type="EMBL" id="PGFZ01000020">
    <property type="protein sequence ID" value="POZ49890.1"/>
    <property type="molecule type" value="Genomic_DNA"/>
</dbReference>
<gene>
    <name evidence="1" type="ORF">AADEFJLK_04336</name>
</gene>
<name>A0A2S5CGF4_9GAMM</name>
<dbReference type="Proteomes" id="UP000237423">
    <property type="component" value="Unassembled WGS sequence"/>
</dbReference>
<accession>A0A2S5CGF4</accession>
<dbReference type="AlphaFoldDB" id="A0A2S5CGF4"/>
<proteinExistence type="predicted"/>
<evidence type="ECO:0000313" key="1">
    <source>
        <dbReference type="EMBL" id="POZ49890.1"/>
    </source>
</evidence>
<sequence length="79" mass="8655">MTALVSCRTCRHFTADPIGDGDGIGHCQKLEAYLKTNPTPQKINLALIALGNLPPDRVIWGGTLNHPTRQCQKYELNPA</sequence>
<protein>
    <submittedName>
        <fullName evidence="1">Uncharacterized protein</fullName>
    </submittedName>
</protein>
<comment type="caution">
    <text evidence="1">The sequence shown here is derived from an EMBL/GenBank/DDBJ whole genome shotgun (WGS) entry which is preliminary data.</text>
</comment>
<reference evidence="1 2" key="1">
    <citation type="submission" date="2017-11" db="EMBL/GenBank/DDBJ databases">
        <title>Draft Genome Sequence of Methylobacter psychrotolerans Sph1T, an Obligate Methanotroph from Low-Temperature Environments.</title>
        <authorList>
            <person name="Oshkin I.Y."/>
            <person name="Miroshnikov K."/>
            <person name="Belova S.E."/>
            <person name="Korzhenkov A."/>
            <person name="Toshchakov S.V."/>
            <person name="Dedysh S.N."/>
        </authorList>
    </citation>
    <scope>NUCLEOTIDE SEQUENCE [LARGE SCALE GENOMIC DNA]</scope>
    <source>
        <strain evidence="1 2">Sph1</strain>
    </source>
</reference>